<evidence type="ECO:0000313" key="2">
    <source>
        <dbReference type="EMBL" id="PKU67580.1"/>
    </source>
</evidence>
<dbReference type="STRING" id="906689.A0A2I0VVY9"/>
<gene>
    <name evidence="2" type="ORF">MA16_Dca018883</name>
</gene>
<proteinExistence type="predicted"/>
<dbReference type="PANTHER" id="PTHR36021:SF1">
    <property type="entry name" value="COREPRESSOR"/>
    <property type="match status" value="1"/>
</dbReference>
<dbReference type="Proteomes" id="UP000233837">
    <property type="component" value="Unassembled WGS sequence"/>
</dbReference>
<feature type="region of interest" description="Disordered" evidence="1">
    <location>
        <begin position="1"/>
        <end position="33"/>
    </location>
</feature>
<dbReference type="AlphaFoldDB" id="A0A2I0VVY9"/>
<evidence type="ECO:0000313" key="3">
    <source>
        <dbReference type="Proteomes" id="UP000233837"/>
    </source>
</evidence>
<keyword evidence="3" id="KW-1185">Reference proteome</keyword>
<reference evidence="2 3" key="2">
    <citation type="journal article" date="2017" name="Nature">
        <title>The Apostasia genome and the evolution of orchids.</title>
        <authorList>
            <person name="Zhang G.Q."/>
            <person name="Liu K.W."/>
            <person name="Li Z."/>
            <person name="Lohaus R."/>
            <person name="Hsiao Y.Y."/>
            <person name="Niu S.C."/>
            <person name="Wang J.Y."/>
            <person name="Lin Y.C."/>
            <person name="Xu Q."/>
            <person name="Chen L.J."/>
            <person name="Yoshida K."/>
            <person name="Fujiwara S."/>
            <person name="Wang Z.W."/>
            <person name="Zhang Y.Q."/>
            <person name="Mitsuda N."/>
            <person name="Wang M."/>
            <person name="Liu G.H."/>
            <person name="Pecoraro L."/>
            <person name="Huang H.X."/>
            <person name="Xiao X.J."/>
            <person name="Lin M."/>
            <person name="Wu X.Y."/>
            <person name="Wu W.L."/>
            <person name="Chen Y.Y."/>
            <person name="Chang S.B."/>
            <person name="Sakamoto S."/>
            <person name="Ohme-Takagi M."/>
            <person name="Yagi M."/>
            <person name="Zeng S.J."/>
            <person name="Shen C.Y."/>
            <person name="Yeh C.M."/>
            <person name="Luo Y.B."/>
            <person name="Tsai W.C."/>
            <person name="Van de Peer Y."/>
            <person name="Liu Z.J."/>
        </authorList>
    </citation>
    <scope>NUCLEOTIDE SEQUENCE [LARGE SCALE GENOMIC DNA]</scope>
    <source>
        <tissue evidence="2">The whole plant</tissue>
    </source>
</reference>
<evidence type="ECO:0000256" key="1">
    <source>
        <dbReference type="SAM" id="MobiDB-lite"/>
    </source>
</evidence>
<reference evidence="2 3" key="1">
    <citation type="journal article" date="2016" name="Sci. Rep.">
        <title>The Dendrobium catenatum Lindl. genome sequence provides insights into polysaccharide synthase, floral development and adaptive evolution.</title>
        <authorList>
            <person name="Zhang G.Q."/>
            <person name="Xu Q."/>
            <person name="Bian C."/>
            <person name="Tsai W.C."/>
            <person name="Yeh C.M."/>
            <person name="Liu K.W."/>
            <person name="Yoshida K."/>
            <person name="Zhang L.S."/>
            <person name="Chang S.B."/>
            <person name="Chen F."/>
            <person name="Shi Y."/>
            <person name="Su Y.Y."/>
            <person name="Zhang Y.Q."/>
            <person name="Chen L.J."/>
            <person name="Yin Y."/>
            <person name="Lin M."/>
            <person name="Huang H."/>
            <person name="Deng H."/>
            <person name="Wang Z.W."/>
            <person name="Zhu S.L."/>
            <person name="Zhao X."/>
            <person name="Deng C."/>
            <person name="Niu S.C."/>
            <person name="Huang J."/>
            <person name="Wang M."/>
            <person name="Liu G.H."/>
            <person name="Yang H.J."/>
            <person name="Xiao X.J."/>
            <person name="Hsiao Y.Y."/>
            <person name="Wu W.L."/>
            <person name="Chen Y.Y."/>
            <person name="Mitsuda N."/>
            <person name="Ohme-Takagi M."/>
            <person name="Luo Y.B."/>
            <person name="Van de Peer Y."/>
            <person name="Liu Z.J."/>
        </authorList>
    </citation>
    <scope>NUCLEOTIDE SEQUENCE [LARGE SCALE GENOMIC DNA]</scope>
    <source>
        <tissue evidence="2">The whole plant</tissue>
    </source>
</reference>
<feature type="compositionally biased region" description="Basic and acidic residues" evidence="1">
    <location>
        <begin position="14"/>
        <end position="25"/>
    </location>
</feature>
<dbReference type="PANTHER" id="PTHR36021">
    <property type="entry name" value="COREPRESSOR"/>
    <property type="match status" value="1"/>
</dbReference>
<protein>
    <submittedName>
        <fullName evidence="2">Uncharacterized protein</fullName>
    </submittedName>
</protein>
<accession>A0A2I0VVY9</accession>
<organism evidence="2 3">
    <name type="scientific">Dendrobium catenatum</name>
    <dbReference type="NCBI Taxonomy" id="906689"/>
    <lineage>
        <taxon>Eukaryota</taxon>
        <taxon>Viridiplantae</taxon>
        <taxon>Streptophyta</taxon>
        <taxon>Embryophyta</taxon>
        <taxon>Tracheophyta</taxon>
        <taxon>Spermatophyta</taxon>
        <taxon>Magnoliopsida</taxon>
        <taxon>Liliopsida</taxon>
        <taxon>Asparagales</taxon>
        <taxon>Orchidaceae</taxon>
        <taxon>Epidendroideae</taxon>
        <taxon>Malaxideae</taxon>
        <taxon>Dendrobiinae</taxon>
        <taxon>Dendrobium</taxon>
    </lineage>
</organism>
<sequence length="109" mass="12281">MRCGRSFGRQNRARGGEACEREKRMGGPVPNSREPELIVLGVKIVDGTFHSPEWHAARLASLNKSHTVTWEEFKRKQKSQVLREGAEAEGRVSTLVGHKKRTDMVRMPG</sequence>
<dbReference type="EMBL" id="KZ503181">
    <property type="protein sequence ID" value="PKU67580.1"/>
    <property type="molecule type" value="Genomic_DNA"/>
</dbReference>
<name>A0A2I0VVY9_9ASPA</name>